<comment type="caution">
    <text evidence="5">The sequence shown here is derived from an EMBL/GenBank/DDBJ whole genome shotgun (WGS) entry which is preliminary data.</text>
</comment>
<dbReference type="NCBIfam" id="NF007297">
    <property type="entry name" value="PRK09775.1"/>
    <property type="match status" value="1"/>
</dbReference>
<dbReference type="RefSeq" id="WP_152969181.1">
    <property type="nucleotide sequence ID" value="NZ_LAQT01000009.1"/>
</dbReference>
<evidence type="ECO:0000259" key="4">
    <source>
        <dbReference type="Pfam" id="PF07804"/>
    </source>
</evidence>
<gene>
    <name evidence="5" type="ORF">WG78_12375</name>
</gene>
<dbReference type="GO" id="GO:0004674">
    <property type="term" value="F:protein serine/threonine kinase activity"/>
    <property type="evidence" value="ECO:0007669"/>
    <property type="project" value="TreeGrafter"/>
</dbReference>
<organism evidence="5 6">
    <name type="scientific">Amantichitinum ursilacus</name>
    <dbReference type="NCBI Taxonomy" id="857265"/>
    <lineage>
        <taxon>Bacteria</taxon>
        <taxon>Pseudomonadati</taxon>
        <taxon>Pseudomonadota</taxon>
        <taxon>Betaproteobacteria</taxon>
        <taxon>Neisseriales</taxon>
        <taxon>Chitinibacteraceae</taxon>
        <taxon>Amantichitinum</taxon>
    </lineage>
</organism>
<evidence type="ECO:0000313" key="5">
    <source>
        <dbReference type="EMBL" id="KPC52641.1"/>
    </source>
</evidence>
<keyword evidence="5" id="KW-0238">DNA-binding</keyword>
<dbReference type="STRING" id="857265.WG78_12375"/>
<dbReference type="OrthoDB" id="8555656at2"/>
<dbReference type="PATRIC" id="fig|857265.3.peg.2552"/>
<dbReference type="GO" id="GO:0005829">
    <property type="term" value="C:cytosol"/>
    <property type="evidence" value="ECO:0007669"/>
    <property type="project" value="TreeGrafter"/>
</dbReference>
<evidence type="ECO:0000256" key="1">
    <source>
        <dbReference type="ARBA" id="ARBA00010164"/>
    </source>
</evidence>
<protein>
    <submittedName>
        <fullName evidence="5">Putative DNA-binding transcriptional regulator</fullName>
    </submittedName>
</protein>
<dbReference type="PANTHER" id="PTHR37419">
    <property type="entry name" value="SERINE/THREONINE-PROTEIN KINASE TOXIN HIPA"/>
    <property type="match status" value="1"/>
</dbReference>
<dbReference type="PANTHER" id="PTHR37419:SF8">
    <property type="entry name" value="TOXIN YJJJ"/>
    <property type="match status" value="1"/>
</dbReference>
<name>A0A0N1JSC5_9NEIS</name>
<accession>A0A0N1JSC5</accession>
<evidence type="ECO:0000313" key="6">
    <source>
        <dbReference type="Proteomes" id="UP000037939"/>
    </source>
</evidence>
<dbReference type="EMBL" id="LAQT01000009">
    <property type="protein sequence ID" value="KPC52641.1"/>
    <property type="molecule type" value="Genomic_DNA"/>
</dbReference>
<sequence>MAEASSPGLTGLLLDTLQRGAADAATLCRVLGVSQPTLSRQLRAAGVAVVRTGQARSTRYLASRAIDGQRVLPLFRVTPAGQVQQWGELLPVYPNPHVLVRFTDGSADELFEGLPWWLQDMRPQGFLGRTWVQRRAVPLGLPADLTTWDDNHVLRALAAGEQDNIGNLLLGEAARTAWLARPDGEVVQMAARATRYPQLASLVLAGEPVGSSAAGEQPKFACTLRDGDAADAWQQPVLVKFSVAADTSSTQRWRDLLLAEHHALETLRAHGLPAAESNVLDTPEQRFLQLTRFDRLGAAGRCGLISLAALEAGVIGQAQHAWPELTRQLAANGYITAQAAEQAAQFYAFGRLIGNCDMHHGNIAFLHHGQLPLPLAPCYDMLPMALAPDRNGLMRDELPPLIVPSQPVPAVWRAMLPLARAYWRNVAADARFSAGFIAIAAAQSGWLDQIENQLSRLI</sequence>
<proteinExistence type="inferred from homology"/>
<dbReference type="GO" id="GO:0003677">
    <property type="term" value="F:DNA binding"/>
    <property type="evidence" value="ECO:0007669"/>
    <property type="project" value="UniProtKB-KW"/>
</dbReference>
<comment type="similarity">
    <text evidence="1">Belongs to the HipA Ser/Thr kinase family.</text>
</comment>
<feature type="domain" description="HipA-like C-terminal" evidence="4">
    <location>
        <begin position="211"/>
        <end position="389"/>
    </location>
</feature>
<keyword evidence="6" id="KW-1185">Reference proteome</keyword>
<dbReference type="Proteomes" id="UP000037939">
    <property type="component" value="Unassembled WGS sequence"/>
</dbReference>
<reference evidence="5 6" key="1">
    <citation type="submission" date="2015-07" db="EMBL/GenBank/DDBJ databases">
        <title>Draft genome sequence of the Amantichitinum ursilacus IGB-41, a new chitin-degrading bacterium.</title>
        <authorList>
            <person name="Kirstahler P."/>
            <person name="Guenther M."/>
            <person name="Grumaz C."/>
            <person name="Rupp S."/>
            <person name="Zibek S."/>
            <person name="Sohn K."/>
        </authorList>
    </citation>
    <scope>NUCLEOTIDE SEQUENCE [LARGE SCALE GENOMIC DNA]</scope>
    <source>
        <strain evidence="5 6">IGB-41</strain>
    </source>
</reference>
<dbReference type="Pfam" id="PF07804">
    <property type="entry name" value="HipA_C"/>
    <property type="match status" value="1"/>
</dbReference>
<dbReference type="InterPro" id="IPR052028">
    <property type="entry name" value="HipA_Ser/Thr_kinase"/>
</dbReference>
<dbReference type="AlphaFoldDB" id="A0A0N1JSC5"/>
<evidence type="ECO:0000256" key="2">
    <source>
        <dbReference type="ARBA" id="ARBA00022679"/>
    </source>
</evidence>
<dbReference type="InterPro" id="IPR012893">
    <property type="entry name" value="HipA-like_C"/>
</dbReference>
<keyword evidence="3" id="KW-0418">Kinase</keyword>
<evidence type="ECO:0000256" key="3">
    <source>
        <dbReference type="ARBA" id="ARBA00022777"/>
    </source>
</evidence>
<keyword evidence="2" id="KW-0808">Transferase</keyword>